<dbReference type="Proteomes" id="UP000092584">
    <property type="component" value="Unassembled WGS sequence"/>
</dbReference>
<gene>
    <name evidence="1" type="ORF">LPB3_11500</name>
</gene>
<evidence type="ECO:0000313" key="2">
    <source>
        <dbReference type="Proteomes" id="UP000092584"/>
    </source>
</evidence>
<organism evidence="1 2">
    <name type="scientific">Polaribacter vadi</name>
    <dbReference type="NCBI Taxonomy" id="1774273"/>
    <lineage>
        <taxon>Bacteria</taxon>
        <taxon>Pseudomonadati</taxon>
        <taxon>Bacteroidota</taxon>
        <taxon>Flavobacteriia</taxon>
        <taxon>Flavobacteriales</taxon>
        <taxon>Flavobacteriaceae</taxon>
    </lineage>
</organism>
<dbReference type="RefSeq" id="WP_065319750.1">
    <property type="nucleotide sequence ID" value="NZ_CP017477.1"/>
</dbReference>
<dbReference type="AlphaFoldDB" id="A0A1B8TTH9"/>
<accession>A0A1B8TTH9</accession>
<reference evidence="2" key="1">
    <citation type="submission" date="2016-02" db="EMBL/GenBank/DDBJ databases">
        <authorList>
            <person name="Shin S.-K."/>
            <person name="Yi H."/>
            <person name="Kim E."/>
        </authorList>
    </citation>
    <scope>NUCLEOTIDE SEQUENCE [LARGE SCALE GENOMIC DNA]</scope>
    <source>
        <strain evidence="2">LPB0003</strain>
    </source>
</reference>
<proteinExistence type="predicted"/>
<evidence type="ECO:0000313" key="1">
    <source>
        <dbReference type="EMBL" id="OBY62765.1"/>
    </source>
</evidence>
<dbReference type="KEGG" id="pob:LPB03_11490"/>
<comment type="caution">
    <text evidence="1">The sequence shown here is derived from an EMBL/GenBank/DDBJ whole genome shotgun (WGS) entry which is preliminary data.</text>
</comment>
<dbReference type="OrthoDB" id="1202360at2"/>
<protein>
    <submittedName>
        <fullName evidence="1">Uncharacterized protein</fullName>
    </submittedName>
</protein>
<name>A0A1B8TTH9_9FLAO</name>
<keyword evidence="2" id="KW-1185">Reference proteome</keyword>
<sequence>MKIAKIVKLQIIGYFYRDMKAQTLIIYLEFLKTECLRHQNDKIITDDEINQFKIEIKGFIDKMKKTLLSQDIKKEILNIDFNLNEENHNHSKFKVFKLIGGFQGKEFREQENRKQRFSKLYNDIDSTLFKIKTII</sequence>
<dbReference type="EMBL" id="LSFM01000023">
    <property type="protein sequence ID" value="OBY62765.1"/>
    <property type="molecule type" value="Genomic_DNA"/>
</dbReference>